<evidence type="ECO:0000259" key="1">
    <source>
        <dbReference type="Pfam" id="PF03016"/>
    </source>
</evidence>
<dbReference type="STRING" id="1173020.Cha6605_4675"/>
<feature type="domain" description="Exostosin GT47" evidence="1">
    <location>
        <begin position="123"/>
        <end position="241"/>
    </location>
</feature>
<dbReference type="Pfam" id="PF03016">
    <property type="entry name" value="Exostosin_GT47"/>
    <property type="match status" value="1"/>
</dbReference>
<dbReference type="PANTHER" id="PTHR11062">
    <property type="entry name" value="EXOSTOSIN HEPARAN SULFATE GLYCOSYLTRANSFERASE -RELATED"/>
    <property type="match status" value="1"/>
</dbReference>
<dbReference type="OrthoDB" id="565397at2"/>
<dbReference type="InterPro" id="IPR004263">
    <property type="entry name" value="Exostosin"/>
</dbReference>
<dbReference type="AlphaFoldDB" id="K9ULQ1"/>
<dbReference type="RefSeq" id="WP_015161689.1">
    <property type="nucleotide sequence ID" value="NC_019697.1"/>
</dbReference>
<dbReference type="InterPro" id="IPR040911">
    <property type="entry name" value="Exostosin_GT47"/>
</dbReference>
<dbReference type="GO" id="GO:0016757">
    <property type="term" value="F:glycosyltransferase activity"/>
    <property type="evidence" value="ECO:0007669"/>
    <property type="project" value="InterPro"/>
</dbReference>
<evidence type="ECO:0000313" key="2">
    <source>
        <dbReference type="EMBL" id="AFY95593.1"/>
    </source>
</evidence>
<proteinExistence type="predicted"/>
<dbReference type="Gene3D" id="3.40.50.2000">
    <property type="entry name" value="Glycogen Phosphorylase B"/>
    <property type="match status" value="1"/>
</dbReference>
<evidence type="ECO:0000313" key="3">
    <source>
        <dbReference type="Proteomes" id="UP000010366"/>
    </source>
</evidence>
<dbReference type="eggNOG" id="COG0438">
    <property type="taxonomic scope" value="Bacteria"/>
</dbReference>
<dbReference type="EMBL" id="CP003600">
    <property type="protein sequence ID" value="AFY95593.1"/>
    <property type="molecule type" value="Genomic_DNA"/>
</dbReference>
<keyword evidence="3" id="KW-1185">Reference proteome</keyword>
<name>K9ULQ1_CHAP6</name>
<protein>
    <submittedName>
        <fullName evidence="2">Exostosin family protein</fullName>
    </submittedName>
</protein>
<reference evidence="2 3" key="1">
    <citation type="submission" date="2012-05" db="EMBL/GenBank/DDBJ databases">
        <title>Finished chromosome of genome of Chamaesiphon sp. PCC 6605.</title>
        <authorList>
            <consortium name="US DOE Joint Genome Institute"/>
            <person name="Gugger M."/>
            <person name="Coursin T."/>
            <person name="Rippka R."/>
            <person name="Tandeau De Marsac N."/>
            <person name="Huntemann M."/>
            <person name="Wei C.-L."/>
            <person name="Han J."/>
            <person name="Detter J.C."/>
            <person name="Han C."/>
            <person name="Tapia R."/>
            <person name="Chen A."/>
            <person name="Kyrpides N."/>
            <person name="Mavromatis K."/>
            <person name="Markowitz V."/>
            <person name="Szeto E."/>
            <person name="Ivanova N."/>
            <person name="Pagani I."/>
            <person name="Pati A."/>
            <person name="Goodwin L."/>
            <person name="Nordberg H.P."/>
            <person name="Cantor M.N."/>
            <person name="Hua S.X."/>
            <person name="Woyke T."/>
            <person name="Kerfeld C.A."/>
        </authorList>
    </citation>
    <scope>NUCLEOTIDE SEQUENCE [LARGE SCALE GENOMIC DNA]</scope>
    <source>
        <strain evidence="3">ATCC 27169 / PCC 6605</strain>
    </source>
</reference>
<accession>K9ULQ1</accession>
<organism evidence="2 3">
    <name type="scientific">Chamaesiphon minutus (strain ATCC 27169 / PCC 6605)</name>
    <dbReference type="NCBI Taxonomy" id="1173020"/>
    <lineage>
        <taxon>Bacteria</taxon>
        <taxon>Bacillati</taxon>
        <taxon>Cyanobacteriota</taxon>
        <taxon>Cyanophyceae</taxon>
        <taxon>Gomontiellales</taxon>
        <taxon>Chamaesiphonaceae</taxon>
        <taxon>Chamaesiphon</taxon>
    </lineage>
</organism>
<dbReference type="HOGENOM" id="CLU_876306_0_0_3"/>
<dbReference type="KEGG" id="cmp:Cha6605_4675"/>
<gene>
    <name evidence="2" type="ORF">Cha6605_4675</name>
</gene>
<dbReference type="Proteomes" id="UP000010366">
    <property type="component" value="Chromosome"/>
</dbReference>
<sequence>MALVHLTTTSEKSSWNPHSLDNFNRVMRAAQYRRSDFHKITDSPSEADIILFIDFRRYYHSDTINSDIYKKYSNKCLVVDFQDVTIPKIPGIYLTIPSYLHQYPIYEYGFYFCVFDDWVLTERAEFSSCKYLFSFIGNSNTCPKLRQKVLNLNHPHSYLRDASIEYIDYKIYADVLNLSKFVLCPRGIGVSSYRVFETMRQGRVPVIISDDWIPPVGTNWNEFSVIVPEGDVNSIPARLEEIEIRAEEMGHKALEYWQANFALETSFDCLVEAALRIQSLRSNYQHIIDRNIWFESFKREHFSKFLKEFIRNKLCKF</sequence>